<keyword evidence="1" id="KW-0732">Signal</keyword>
<reference evidence="2 3" key="1">
    <citation type="submission" date="2016-08" db="EMBL/GenBank/DDBJ databases">
        <authorList>
            <person name="Seilhamer J.J."/>
        </authorList>
    </citation>
    <scope>NUCLEOTIDE SEQUENCE [LARGE SCALE GENOMIC DNA]</scope>
    <source>
        <strain evidence="2 3">DX4</strain>
    </source>
</reference>
<accession>A0A1D7QB72</accession>
<proteinExistence type="predicted"/>
<gene>
    <name evidence="2" type="ORF">BFS30_01130</name>
</gene>
<evidence type="ECO:0000256" key="1">
    <source>
        <dbReference type="SAM" id="SignalP"/>
    </source>
</evidence>
<dbReference type="RefSeq" id="WP_069377592.1">
    <property type="nucleotide sequence ID" value="NZ_CP017141.1"/>
</dbReference>
<dbReference type="InterPro" id="IPR024079">
    <property type="entry name" value="MetalloPept_cat_dom_sf"/>
</dbReference>
<sequence>MKTNRILTLAVLCLFAGSIYSCSKDKNVAETPTPNQEELSASTLSKIKAQGFSTENARKIEGGYLVEGDILLTDENLNEKSTSPNLLIAKAEQYRTTNLVTSLPQVITISVSNLPQVYHDATNIMISRYNALGLSLTFQLATTGTTGKIKIVGFNEGPSGGFITLGSAGFPTSTGKPFNQIRMNTNPAAYGTNPNLNYLASVIQHEVGHCIGLRHTDYMNRAYSCGSAGAGNEGQAGVGAIHIPGTPTGPDSGSFMLACSNGGNRTFNANDIIALNYLY</sequence>
<evidence type="ECO:0000313" key="3">
    <source>
        <dbReference type="Proteomes" id="UP000094313"/>
    </source>
</evidence>
<name>A0A1D7QB72_9SPHI</name>
<dbReference type="InterPro" id="IPR024653">
    <property type="entry name" value="Peptidase_M10/M27/M57"/>
</dbReference>
<dbReference type="KEGG" id="psty:BFS30_01130"/>
<dbReference type="EMBL" id="CP017141">
    <property type="protein sequence ID" value="AOM75895.1"/>
    <property type="molecule type" value="Genomic_DNA"/>
</dbReference>
<feature type="chain" id="PRO_5009098270" description="Dual-action HEIGH metallo-peptidase" evidence="1">
    <location>
        <begin position="24"/>
        <end position="279"/>
    </location>
</feature>
<evidence type="ECO:0008006" key="4">
    <source>
        <dbReference type="Google" id="ProtNLM"/>
    </source>
</evidence>
<dbReference type="AlphaFoldDB" id="A0A1D7QB72"/>
<protein>
    <recommendedName>
        <fullName evidence="4">Dual-action HEIGH metallo-peptidase</fullName>
    </recommendedName>
</protein>
<organism evidence="2 3">
    <name type="scientific">Pedobacter steynii</name>
    <dbReference type="NCBI Taxonomy" id="430522"/>
    <lineage>
        <taxon>Bacteria</taxon>
        <taxon>Pseudomonadati</taxon>
        <taxon>Bacteroidota</taxon>
        <taxon>Sphingobacteriia</taxon>
        <taxon>Sphingobacteriales</taxon>
        <taxon>Sphingobacteriaceae</taxon>
        <taxon>Pedobacter</taxon>
    </lineage>
</organism>
<dbReference type="Proteomes" id="UP000094313">
    <property type="component" value="Chromosome"/>
</dbReference>
<evidence type="ECO:0000313" key="2">
    <source>
        <dbReference type="EMBL" id="AOM75895.1"/>
    </source>
</evidence>
<dbReference type="PROSITE" id="PS51257">
    <property type="entry name" value="PROKAR_LIPOPROTEIN"/>
    <property type="match status" value="1"/>
</dbReference>
<dbReference type="GO" id="GO:0008237">
    <property type="term" value="F:metallopeptidase activity"/>
    <property type="evidence" value="ECO:0007669"/>
    <property type="project" value="InterPro"/>
</dbReference>
<dbReference type="Pfam" id="PF12388">
    <property type="entry name" value="Peptidase_M57"/>
    <property type="match status" value="1"/>
</dbReference>
<dbReference type="Gene3D" id="3.40.390.10">
    <property type="entry name" value="Collagenase (Catalytic Domain)"/>
    <property type="match status" value="1"/>
</dbReference>
<feature type="signal peptide" evidence="1">
    <location>
        <begin position="1"/>
        <end position="23"/>
    </location>
</feature>
<dbReference type="OrthoDB" id="785995at2"/>
<keyword evidence="3" id="KW-1185">Reference proteome</keyword>
<dbReference type="SUPFAM" id="SSF55486">
    <property type="entry name" value="Metalloproteases ('zincins'), catalytic domain"/>
    <property type="match status" value="1"/>
</dbReference>